<evidence type="ECO:0000256" key="1">
    <source>
        <dbReference type="SAM" id="MobiDB-lite"/>
    </source>
</evidence>
<name>A0A0L0SXT2_ALLM3</name>
<dbReference type="EMBL" id="GG745352">
    <property type="protein sequence ID" value="KNE67296.1"/>
    <property type="molecule type" value="Genomic_DNA"/>
</dbReference>
<gene>
    <name evidence="2" type="ORF">AMAG_19680</name>
</gene>
<feature type="compositionally biased region" description="Polar residues" evidence="1">
    <location>
        <begin position="93"/>
        <end position="106"/>
    </location>
</feature>
<sequence>MLLLLTKNTQLQPTTQNDAFNRSSSSSDSPPSSSATRHPRATRSWSSHSDNRTRPGRGAIPLISARASCLTACASNDRRSRHSTVRGKWASHPASSNGFPPTTSVRSRGGNGPGKSVNLLALRSRRVRDSGHPHCASSRATSSCVK</sequence>
<dbReference type="Proteomes" id="UP000054350">
    <property type="component" value="Unassembled WGS sequence"/>
</dbReference>
<feature type="compositionally biased region" description="Low complexity" evidence="1">
    <location>
        <begin position="23"/>
        <end position="34"/>
    </location>
</feature>
<organism evidence="2 3">
    <name type="scientific">Allomyces macrogynus (strain ATCC 38327)</name>
    <name type="common">Allomyces javanicus var. macrogynus</name>
    <dbReference type="NCBI Taxonomy" id="578462"/>
    <lineage>
        <taxon>Eukaryota</taxon>
        <taxon>Fungi</taxon>
        <taxon>Fungi incertae sedis</taxon>
        <taxon>Blastocladiomycota</taxon>
        <taxon>Blastocladiomycetes</taxon>
        <taxon>Blastocladiales</taxon>
        <taxon>Blastocladiaceae</taxon>
        <taxon>Allomyces</taxon>
    </lineage>
</organism>
<feature type="region of interest" description="Disordered" evidence="1">
    <location>
        <begin position="73"/>
        <end position="146"/>
    </location>
</feature>
<protein>
    <submittedName>
        <fullName evidence="2">Uncharacterized protein</fullName>
    </submittedName>
</protein>
<accession>A0A0L0SXT2</accession>
<keyword evidence="3" id="KW-1185">Reference proteome</keyword>
<dbReference type="AlphaFoldDB" id="A0A0L0SXT2"/>
<evidence type="ECO:0000313" key="2">
    <source>
        <dbReference type="EMBL" id="KNE67296.1"/>
    </source>
</evidence>
<reference evidence="2 3" key="1">
    <citation type="submission" date="2009-11" db="EMBL/GenBank/DDBJ databases">
        <title>Annotation of Allomyces macrogynus ATCC 38327.</title>
        <authorList>
            <consortium name="The Broad Institute Genome Sequencing Platform"/>
            <person name="Russ C."/>
            <person name="Cuomo C."/>
            <person name="Burger G."/>
            <person name="Gray M.W."/>
            <person name="Holland P.W.H."/>
            <person name="King N."/>
            <person name="Lang F.B.F."/>
            <person name="Roger A.J."/>
            <person name="Ruiz-Trillo I."/>
            <person name="Young S.K."/>
            <person name="Zeng Q."/>
            <person name="Gargeya S."/>
            <person name="Fitzgerald M."/>
            <person name="Haas B."/>
            <person name="Abouelleil A."/>
            <person name="Alvarado L."/>
            <person name="Arachchi H.M."/>
            <person name="Berlin A."/>
            <person name="Chapman S.B."/>
            <person name="Gearin G."/>
            <person name="Goldberg J."/>
            <person name="Griggs A."/>
            <person name="Gujja S."/>
            <person name="Hansen M."/>
            <person name="Heiman D."/>
            <person name="Howarth C."/>
            <person name="Larimer J."/>
            <person name="Lui A."/>
            <person name="MacDonald P.J.P."/>
            <person name="McCowen C."/>
            <person name="Montmayeur A."/>
            <person name="Murphy C."/>
            <person name="Neiman D."/>
            <person name="Pearson M."/>
            <person name="Priest M."/>
            <person name="Roberts A."/>
            <person name="Saif S."/>
            <person name="Shea T."/>
            <person name="Sisk P."/>
            <person name="Stolte C."/>
            <person name="Sykes S."/>
            <person name="Wortman J."/>
            <person name="Nusbaum C."/>
            <person name="Birren B."/>
        </authorList>
    </citation>
    <scope>NUCLEOTIDE SEQUENCE [LARGE SCALE GENOMIC DNA]</scope>
    <source>
        <strain evidence="2 3">ATCC 38327</strain>
    </source>
</reference>
<reference evidence="3" key="2">
    <citation type="submission" date="2009-11" db="EMBL/GenBank/DDBJ databases">
        <title>The Genome Sequence of Allomyces macrogynus strain ATCC 38327.</title>
        <authorList>
            <consortium name="The Broad Institute Genome Sequencing Platform"/>
            <person name="Russ C."/>
            <person name="Cuomo C."/>
            <person name="Shea T."/>
            <person name="Young S.K."/>
            <person name="Zeng Q."/>
            <person name="Koehrsen M."/>
            <person name="Haas B."/>
            <person name="Borodovsky M."/>
            <person name="Guigo R."/>
            <person name="Alvarado L."/>
            <person name="Berlin A."/>
            <person name="Borenstein D."/>
            <person name="Chen Z."/>
            <person name="Engels R."/>
            <person name="Freedman E."/>
            <person name="Gellesch M."/>
            <person name="Goldberg J."/>
            <person name="Griggs A."/>
            <person name="Gujja S."/>
            <person name="Heiman D."/>
            <person name="Hepburn T."/>
            <person name="Howarth C."/>
            <person name="Jen D."/>
            <person name="Larson L."/>
            <person name="Lewis B."/>
            <person name="Mehta T."/>
            <person name="Park D."/>
            <person name="Pearson M."/>
            <person name="Roberts A."/>
            <person name="Saif S."/>
            <person name="Shenoy N."/>
            <person name="Sisk P."/>
            <person name="Stolte C."/>
            <person name="Sykes S."/>
            <person name="Walk T."/>
            <person name="White J."/>
            <person name="Yandava C."/>
            <person name="Burger G."/>
            <person name="Gray M.W."/>
            <person name="Holland P.W.H."/>
            <person name="King N."/>
            <person name="Lang F.B.F."/>
            <person name="Roger A.J."/>
            <person name="Ruiz-Trillo I."/>
            <person name="Lander E."/>
            <person name="Nusbaum C."/>
        </authorList>
    </citation>
    <scope>NUCLEOTIDE SEQUENCE [LARGE SCALE GENOMIC DNA]</scope>
    <source>
        <strain evidence="3">ATCC 38327</strain>
    </source>
</reference>
<feature type="region of interest" description="Disordered" evidence="1">
    <location>
        <begin position="1"/>
        <end position="60"/>
    </location>
</feature>
<dbReference type="VEuPathDB" id="FungiDB:AMAG_19680"/>
<feature type="compositionally biased region" description="Polar residues" evidence="1">
    <location>
        <begin position="1"/>
        <end position="22"/>
    </location>
</feature>
<evidence type="ECO:0000313" key="3">
    <source>
        <dbReference type="Proteomes" id="UP000054350"/>
    </source>
</evidence>
<proteinExistence type="predicted"/>